<name>A0A938X636_9FIRM</name>
<dbReference type="EMBL" id="JACJKY010000004">
    <property type="protein sequence ID" value="MBM6920204.1"/>
    <property type="molecule type" value="Genomic_DNA"/>
</dbReference>
<sequence>MHKRINPNHGGIDHLQQERSPWKRNQFFSENAIIRREHDVKKGRAPDSFLDRQDYEFELSNFLHHERRILNQCIANLKIEIAPTVYNGNGYSFCLLDAEFCYFLLTSNRKAGSFFSRLKCGKLLKKEEVKQFLKDFSAYLIMQHNCPLKSACEDPTMCEGSFFLPFLKKTIE</sequence>
<keyword evidence="2" id="KW-1185">Reference proteome</keyword>
<organism evidence="1 2">
    <name type="scientific">Merdimmobilis hominis</name>
    <dbReference type="NCBI Taxonomy" id="2897707"/>
    <lineage>
        <taxon>Bacteria</taxon>
        <taxon>Bacillati</taxon>
        <taxon>Bacillota</taxon>
        <taxon>Clostridia</taxon>
        <taxon>Eubacteriales</taxon>
        <taxon>Oscillospiraceae</taxon>
        <taxon>Merdimmobilis</taxon>
    </lineage>
</organism>
<comment type="caution">
    <text evidence="1">The sequence shown here is derived from an EMBL/GenBank/DDBJ whole genome shotgun (WGS) entry which is preliminary data.</text>
</comment>
<reference evidence="1" key="2">
    <citation type="journal article" date="2021" name="Sci. Rep.">
        <title>The distribution of antibiotic resistance genes in chicken gut microbiota commensals.</title>
        <authorList>
            <person name="Juricova H."/>
            <person name="Matiasovicova J."/>
            <person name="Kubasova T."/>
            <person name="Cejkova D."/>
            <person name="Rychlik I."/>
        </authorList>
    </citation>
    <scope>NUCLEOTIDE SEQUENCE</scope>
    <source>
        <strain evidence="1">An559</strain>
    </source>
</reference>
<gene>
    <name evidence="1" type="ORF">H6A12_03400</name>
</gene>
<protein>
    <submittedName>
        <fullName evidence="1">Uncharacterized protein</fullName>
    </submittedName>
</protein>
<evidence type="ECO:0000313" key="2">
    <source>
        <dbReference type="Proteomes" id="UP000774750"/>
    </source>
</evidence>
<accession>A0A938X636</accession>
<dbReference type="AlphaFoldDB" id="A0A938X636"/>
<dbReference type="Proteomes" id="UP000774750">
    <property type="component" value="Unassembled WGS sequence"/>
</dbReference>
<evidence type="ECO:0000313" key="1">
    <source>
        <dbReference type="EMBL" id="MBM6920204.1"/>
    </source>
</evidence>
<proteinExistence type="predicted"/>
<dbReference type="RefSeq" id="WP_204444761.1">
    <property type="nucleotide sequence ID" value="NZ_JACJKY010000004.1"/>
</dbReference>
<reference evidence="1" key="1">
    <citation type="submission" date="2020-08" db="EMBL/GenBank/DDBJ databases">
        <authorList>
            <person name="Cejkova D."/>
            <person name="Kubasova T."/>
            <person name="Jahodarova E."/>
            <person name="Rychlik I."/>
        </authorList>
    </citation>
    <scope>NUCLEOTIDE SEQUENCE</scope>
    <source>
        <strain evidence="1">An559</strain>
    </source>
</reference>